<name>A0A517ZVW4_9PLAN</name>
<dbReference type="AlphaFoldDB" id="A0A517ZVW4"/>
<dbReference type="KEGG" id="sdyn:Mal52_51210"/>
<accession>A0A517ZVW4</accession>
<gene>
    <name evidence="1" type="ORF">Mal52_51210</name>
</gene>
<proteinExistence type="predicted"/>
<dbReference type="Proteomes" id="UP000319383">
    <property type="component" value="Chromosome"/>
</dbReference>
<evidence type="ECO:0000313" key="1">
    <source>
        <dbReference type="EMBL" id="QDU46599.1"/>
    </source>
</evidence>
<keyword evidence="2" id="KW-1185">Reference proteome</keyword>
<dbReference type="RefSeq" id="WP_145379094.1">
    <property type="nucleotide sequence ID" value="NZ_CP036276.1"/>
</dbReference>
<evidence type="ECO:0000313" key="2">
    <source>
        <dbReference type="Proteomes" id="UP000319383"/>
    </source>
</evidence>
<protein>
    <submittedName>
        <fullName evidence="1">Uncharacterized protein</fullName>
    </submittedName>
</protein>
<dbReference type="EMBL" id="CP036276">
    <property type="protein sequence ID" value="QDU46599.1"/>
    <property type="molecule type" value="Genomic_DNA"/>
</dbReference>
<sequence length="177" mass="20112">MTIHQKSINAIVGRVNQRTHARIRARQRYSAPTVGSVDGRGTNAATPAQAAKTGKFQEIESKWSVVPTSGDMNTTNDEAAAFAEEVVQFALRRGLNYEDAKAELVHLKKYNRSPVDRLSRDHYSNRARLDRLEAEVEQGTINDRGGEMARRRAQRIQKYALRHKCSWDDAKYELKIE</sequence>
<reference evidence="1 2" key="1">
    <citation type="submission" date="2019-02" db="EMBL/GenBank/DDBJ databases">
        <title>Deep-cultivation of Planctomycetes and their phenomic and genomic characterization uncovers novel biology.</title>
        <authorList>
            <person name="Wiegand S."/>
            <person name="Jogler M."/>
            <person name="Boedeker C."/>
            <person name="Pinto D."/>
            <person name="Vollmers J."/>
            <person name="Rivas-Marin E."/>
            <person name="Kohn T."/>
            <person name="Peeters S.H."/>
            <person name="Heuer A."/>
            <person name="Rast P."/>
            <person name="Oberbeckmann S."/>
            <person name="Bunk B."/>
            <person name="Jeske O."/>
            <person name="Meyerdierks A."/>
            <person name="Storesund J.E."/>
            <person name="Kallscheuer N."/>
            <person name="Luecker S."/>
            <person name="Lage O.M."/>
            <person name="Pohl T."/>
            <person name="Merkel B.J."/>
            <person name="Hornburger P."/>
            <person name="Mueller R.-W."/>
            <person name="Bruemmer F."/>
            <person name="Labrenz M."/>
            <person name="Spormann A.M."/>
            <person name="Op den Camp H."/>
            <person name="Overmann J."/>
            <person name="Amann R."/>
            <person name="Jetten M.S.M."/>
            <person name="Mascher T."/>
            <person name="Medema M.H."/>
            <person name="Devos D.P."/>
            <person name="Kaster A.-K."/>
            <person name="Ovreas L."/>
            <person name="Rohde M."/>
            <person name="Galperin M.Y."/>
            <person name="Jogler C."/>
        </authorList>
    </citation>
    <scope>NUCLEOTIDE SEQUENCE [LARGE SCALE GENOMIC DNA]</scope>
    <source>
        <strain evidence="1 2">Mal52</strain>
    </source>
</reference>
<organism evidence="1 2">
    <name type="scientific">Symmachiella dynata</name>
    <dbReference type="NCBI Taxonomy" id="2527995"/>
    <lineage>
        <taxon>Bacteria</taxon>
        <taxon>Pseudomonadati</taxon>
        <taxon>Planctomycetota</taxon>
        <taxon>Planctomycetia</taxon>
        <taxon>Planctomycetales</taxon>
        <taxon>Planctomycetaceae</taxon>
        <taxon>Symmachiella</taxon>
    </lineage>
</organism>